<dbReference type="AlphaFoldDB" id="A0A6S7G0V8"/>
<name>A0A6S7G0V8_PARCT</name>
<feature type="non-terminal residue" evidence="1">
    <location>
        <position position="1"/>
    </location>
</feature>
<dbReference type="OrthoDB" id="1366754at2759"/>
<dbReference type="EMBL" id="CACRXK020000882">
    <property type="protein sequence ID" value="CAB3985518.1"/>
    <property type="molecule type" value="Genomic_DNA"/>
</dbReference>
<evidence type="ECO:0000313" key="2">
    <source>
        <dbReference type="Proteomes" id="UP001152795"/>
    </source>
</evidence>
<sequence>MGSITDLVDFRAADLFPDDAINWGCEKNSQNLVKEESTGKYFYNRTVTGGVNKTYCDFASRDELEIKLKQRRTSLKAAIEAYMEEGPGPVSATDMNLQAGDGGCETQDLEGSLAIPRWNDIFNQEEVFHVIFDMDVDLRGSRNNIQKSMSRLAKRNHYWWVTANENGKFHWFRAFSNGGSRTSSNNKISILGLVLTYAESDGSLTLASADYDESSKYFTNIDEHLK</sequence>
<proteinExistence type="predicted"/>
<dbReference type="Proteomes" id="UP001152795">
    <property type="component" value="Unassembled WGS sequence"/>
</dbReference>
<evidence type="ECO:0000313" key="1">
    <source>
        <dbReference type="EMBL" id="CAB3985518.1"/>
    </source>
</evidence>
<comment type="caution">
    <text evidence="1">The sequence shown here is derived from an EMBL/GenBank/DDBJ whole genome shotgun (WGS) entry which is preliminary data.</text>
</comment>
<reference evidence="1" key="1">
    <citation type="submission" date="2020-04" db="EMBL/GenBank/DDBJ databases">
        <authorList>
            <person name="Alioto T."/>
            <person name="Alioto T."/>
            <person name="Gomez Garrido J."/>
        </authorList>
    </citation>
    <scope>NUCLEOTIDE SEQUENCE</scope>
    <source>
        <strain evidence="1">A484AB</strain>
    </source>
</reference>
<keyword evidence="2" id="KW-1185">Reference proteome</keyword>
<organism evidence="1 2">
    <name type="scientific">Paramuricea clavata</name>
    <name type="common">Red gorgonian</name>
    <name type="synonym">Violescent sea-whip</name>
    <dbReference type="NCBI Taxonomy" id="317549"/>
    <lineage>
        <taxon>Eukaryota</taxon>
        <taxon>Metazoa</taxon>
        <taxon>Cnidaria</taxon>
        <taxon>Anthozoa</taxon>
        <taxon>Octocorallia</taxon>
        <taxon>Malacalcyonacea</taxon>
        <taxon>Plexauridae</taxon>
        <taxon>Paramuricea</taxon>
    </lineage>
</organism>
<accession>A0A6S7G0V8</accession>
<protein>
    <submittedName>
        <fullName evidence="1">Uncharacterized protein</fullName>
    </submittedName>
</protein>
<dbReference type="PANTHER" id="PTHR46549:SF1">
    <property type="entry name" value="MACPF DOMAIN-CONTAINING PROTEIN"/>
    <property type="match status" value="1"/>
</dbReference>
<dbReference type="PANTHER" id="PTHR46549">
    <property type="entry name" value="MACPF DOMAIN-CONTAINING PROTEIN"/>
    <property type="match status" value="1"/>
</dbReference>
<gene>
    <name evidence="1" type="ORF">PACLA_8A018423</name>
</gene>